<name>A0ABP1Q8U7_9HEXA</name>
<feature type="compositionally biased region" description="Basic and acidic residues" evidence="1">
    <location>
        <begin position="51"/>
        <end position="69"/>
    </location>
</feature>
<proteinExistence type="predicted"/>
<dbReference type="Proteomes" id="UP001642540">
    <property type="component" value="Unassembled WGS sequence"/>
</dbReference>
<dbReference type="EMBL" id="CAXLJM020000023">
    <property type="protein sequence ID" value="CAL8089582.1"/>
    <property type="molecule type" value="Genomic_DNA"/>
</dbReference>
<evidence type="ECO:0000313" key="3">
    <source>
        <dbReference type="Proteomes" id="UP001642540"/>
    </source>
</evidence>
<gene>
    <name evidence="2" type="ORF">ODALV1_LOCUS7419</name>
</gene>
<keyword evidence="3" id="KW-1185">Reference proteome</keyword>
<reference evidence="2 3" key="1">
    <citation type="submission" date="2024-08" db="EMBL/GenBank/DDBJ databases">
        <authorList>
            <person name="Cucini C."/>
            <person name="Frati F."/>
        </authorList>
    </citation>
    <scope>NUCLEOTIDE SEQUENCE [LARGE SCALE GENOMIC DNA]</scope>
</reference>
<sequence length="250" mass="28278">MSGGLKMLSGSDMSPSKDNLIISSLEDVHITSDEVNMDISVEITKNGGGADNKEAQHNHQKPNKDKSGVREQSSPHLDDVTVMQQKNLINNGSLRNKEHQQQQQQKKKQQQFNPFLVAQPPSLSMSKGRDEKVQLDRDEHNAVLGHEVIDGNNGTSTEGPMVVEVDPVMDELDRRSCCESERTRLDRIMRKKQDERSSEFSRMQSKFRLEGDNKLILNLGWEELVQALQKRELTASSVLEAYKAKVKIRD</sequence>
<comment type="caution">
    <text evidence="2">The sequence shown here is derived from an EMBL/GenBank/DDBJ whole genome shotgun (WGS) entry which is preliminary data.</text>
</comment>
<evidence type="ECO:0000256" key="1">
    <source>
        <dbReference type="SAM" id="MobiDB-lite"/>
    </source>
</evidence>
<feature type="region of interest" description="Disordered" evidence="1">
    <location>
        <begin position="44"/>
        <end position="79"/>
    </location>
</feature>
<organism evidence="2 3">
    <name type="scientific">Orchesella dallaii</name>
    <dbReference type="NCBI Taxonomy" id="48710"/>
    <lineage>
        <taxon>Eukaryota</taxon>
        <taxon>Metazoa</taxon>
        <taxon>Ecdysozoa</taxon>
        <taxon>Arthropoda</taxon>
        <taxon>Hexapoda</taxon>
        <taxon>Collembola</taxon>
        <taxon>Entomobryomorpha</taxon>
        <taxon>Entomobryoidea</taxon>
        <taxon>Orchesellidae</taxon>
        <taxon>Orchesellinae</taxon>
        <taxon>Orchesella</taxon>
    </lineage>
</organism>
<evidence type="ECO:0000313" key="2">
    <source>
        <dbReference type="EMBL" id="CAL8089582.1"/>
    </source>
</evidence>
<protein>
    <submittedName>
        <fullName evidence="2">Uncharacterized protein</fullName>
    </submittedName>
</protein>
<accession>A0ABP1Q8U7</accession>